<comment type="caution">
    <text evidence="2">The sequence shown here is derived from an EMBL/GenBank/DDBJ whole genome shotgun (WGS) entry which is preliminary data.</text>
</comment>
<proteinExistence type="predicted"/>
<dbReference type="EMBL" id="MU151806">
    <property type="protein sequence ID" value="KAF9441721.1"/>
    <property type="molecule type" value="Genomic_DNA"/>
</dbReference>
<feature type="compositionally biased region" description="Acidic residues" evidence="1">
    <location>
        <begin position="58"/>
        <end position="70"/>
    </location>
</feature>
<feature type="compositionally biased region" description="Basic and acidic residues" evidence="1">
    <location>
        <begin position="73"/>
        <end position="84"/>
    </location>
</feature>
<dbReference type="Proteomes" id="UP000807342">
    <property type="component" value="Unassembled WGS sequence"/>
</dbReference>
<evidence type="ECO:0000256" key="1">
    <source>
        <dbReference type="SAM" id="MobiDB-lite"/>
    </source>
</evidence>
<evidence type="ECO:0000313" key="3">
    <source>
        <dbReference type="Proteomes" id="UP000807342"/>
    </source>
</evidence>
<organism evidence="2 3">
    <name type="scientific">Macrolepiota fuliginosa MF-IS2</name>
    <dbReference type="NCBI Taxonomy" id="1400762"/>
    <lineage>
        <taxon>Eukaryota</taxon>
        <taxon>Fungi</taxon>
        <taxon>Dikarya</taxon>
        <taxon>Basidiomycota</taxon>
        <taxon>Agaricomycotina</taxon>
        <taxon>Agaricomycetes</taxon>
        <taxon>Agaricomycetidae</taxon>
        <taxon>Agaricales</taxon>
        <taxon>Agaricineae</taxon>
        <taxon>Agaricaceae</taxon>
        <taxon>Macrolepiota</taxon>
    </lineage>
</organism>
<dbReference type="AlphaFoldDB" id="A0A9P5X2K6"/>
<protein>
    <submittedName>
        <fullName evidence="2">Uncharacterized protein</fullName>
    </submittedName>
</protein>
<evidence type="ECO:0000313" key="2">
    <source>
        <dbReference type="EMBL" id="KAF9441721.1"/>
    </source>
</evidence>
<reference evidence="2" key="1">
    <citation type="submission" date="2020-11" db="EMBL/GenBank/DDBJ databases">
        <authorList>
            <consortium name="DOE Joint Genome Institute"/>
            <person name="Ahrendt S."/>
            <person name="Riley R."/>
            <person name="Andreopoulos W."/>
            <person name="Labutti K."/>
            <person name="Pangilinan J."/>
            <person name="Ruiz-Duenas F.J."/>
            <person name="Barrasa J.M."/>
            <person name="Sanchez-Garcia M."/>
            <person name="Camarero S."/>
            <person name="Miyauchi S."/>
            <person name="Serrano A."/>
            <person name="Linde D."/>
            <person name="Babiker R."/>
            <person name="Drula E."/>
            <person name="Ayuso-Fernandez I."/>
            <person name="Pacheco R."/>
            <person name="Padilla G."/>
            <person name="Ferreira P."/>
            <person name="Barriuso J."/>
            <person name="Kellner H."/>
            <person name="Castanera R."/>
            <person name="Alfaro M."/>
            <person name="Ramirez L."/>
            <person name="Pisabarro A.G."/>
            <person name="Kuo A."/>
            <person name="Tritt A."/>
            <person name="Lipzen A."/>
            <person name="He G."/>
            <person name="Yan M."/>
            <person name="Ng V."/>
            <person name="Cullen D."/>
            <person name="Martin F."/>
            <person name="Rosso M.-N."/>
            <person name="Henrissat B."/>
            <person name="Hibbett D."/>
            <person name="Martinez A.T."/>
            <person name="Grigoriev I.V."/>
        </authorList>
    </citation>
    <scope>NUCLEOTIDE SEQUENCE</scope>
    <source>
        <strain evidence="2">MF-IS2</strain>
    </source>
</reference>
<sequence>MATDYDSVGTISTDYDSNSEIVTIDNARVKEVVMKDVLSWIGSIEDRPKKVSIAVGPDGDDGEPDGDDGEPVGYDKEPVGYEERGTFTRDVIEDATVEEGQPMDVVETTKISFKLKREQPDNEEGNSIQESEFTIYQKIVMKHPQL</sequence>
<gene>
    <name evidence="2" type="ORF">P691DRAFT_765964</name>
</gene>
<accession>A0A9P5X2K6</accession>
<feature type="region of interest" description="Disordered" evidence="1">
    <location>
        <begin position="49"/>
        <end position="84"/>
    </location>
</feature>
<keyword evidence="3" id="KW-1185">Reference proteome</keyword>
<name>A0A9P5X2K6_9AGAR</name>